<dbReference type="SUPFAM" id="SSF51110">
    <property type="entry name" value="alpha-D-mannose-specific plant lectins"/>
    <property type="match status" value="1"/>
</dbReference>
<dbReference type="InterPro" id="IPR036426">
    <property type="entry name" value="Bulb-type_lectin_dom_sf"/>
</dbReference>
<accession>A0A485LQ29</accession>
<dbReference type="Proteomes" id="UP000332933">
    <property type="component" value="Unassembled WGS sequence"/>
</dbReference>
<reference evidence="2 3" key="1">
    <citation type="submission" date="2019-03" db="EMBL/GenBank/DDBJ databases">
        <authorList>
            <person name="Gaulin E."/>
            <person name="Dumas B."/>
        </authorList>
    </citation>
    <scope>NUCLEOTIDE SEQUENCE [LARGE SCALE GENOMIC DNA]</scope>
    <source>
        <strain evidence="2">CBS 568.67</strain>
    </source>
</reference>
<dbReference type="EMBL" id="VJMH01007324">
    <property type="protein sequence ID" value="KAF0684091.1"/>
    <property type="molecule type" value="Genomic_DNA"/>
</dbReference>
<dbReference type="EMBL" id="CAADRA010007350">
    <property type="protein sequence ID" value="VFU00557.1"/>
    <property type="molecule type" value="Genomic_DNA"/>
</dbReference>
<protein>
    <submittedName>
        <fullName evidence="2">Aste57867_23914 protein</fullName>
    </submittedName>
</protein>
<dbReference type="Gene3D" id="2.90.10.10">
    <property type="entry name" value="Bulb-type lectin domain"/>
    <property type="match status" value="1"/>
</dbReference>
<evidence type="ECO:0000313" key="2">
    <source>
        <dbReference type="EMBL" id="VFU00557.1"/>
    </source>
</evidence>
<keyword evidence="3" id="KW-1185">Reference proteome</keyword>
<sequence length="165" mass="18064">MDQSIGPVAILKHLIFQFALDPQDPMVIATQANYCAQCPPSTTVFSGDSGRNVIYATKPLKDDTKHDIHLDFHWDNPFRLLAEDATNDDFHWDNPFSMSNLTESGANQDVLQDDGDLVLVQSDDSRVWTSKSAGQGKGPYCANGQLQIRCSDCVPSGPSSQCSEA</sequence>
<proteinExistence type="predicted"/>
<name>A0A485LQ29_9STRA</name>
<gene>
    <name evidence="2" type="primary">Aste57867_23914</name>
    <name evidence="1" type="ORF">As57867_023841</name>
    <name evidence="2" type="ORF">ASTE57867_23914</name>
</gene>
<evidence type="ECO:0000313" key="1">
    <source>
        <dbReference type="EMBL" id="KAF0684091.1"/>
    </source>
</evidence>
<evidence type="ECO:0000313" key="3">
    <source>
        <dbReference type="Proteomes" id="UP000332933"/>
    </source>
</evidence>
<dbReference type="AlphaFoldDB" id="A0A485LQ29"/>
<reference evidence="1" key="2">
    <citation type="submission" date="2019-06" db="EMBL/GenBank/DDBJ databases">
        <title>Genomics analysis of Aphanomyces spp. identifies a new class of oomycete effector associated with host adaptation.</title>
        <authorList>
            <person name="Gaulin E."/>
        </authorList>
    </citation>
    <scope>NUCLEOTIDE SEQUENCE</scope>
    <source>
        <strain evidence="1">CBS 578.67</strain>
    </source>
</reference>
<organism evidence="2 3">
    <name type="scientific">Aphanomyces stellatus</name>
    <dbReference type="NCBI Taxonomy" id="120398"/>
    <lineage>
        <taxon>Eukaryota</taxon>
        <taxon>Sar</taxon>
        <taxon>Stramenopiles</taxon>
        <taxon>Oomycota</taxon>
        <taxon>Saprolegniomycetes</taxon>
        <taxon>Saprolegniales</taxon>
        <taxon>Verrucalvaceae</taxon>
        <taxon>Aphanomyces</taxon>
    </lineage>
</organism>